<keyword evidence="4" id="KW-1185">Reference proteome</keyword>
<dbReference type="AlphaFoldDB" id="A0A8S1ME54"/>
<protein>
    <submittedName>
        <fullName evidence="3">Uncharacterized protein</fullName>
    </submittedName>
</protein>
<comment type="caution">
    <text evidence="3">The sequence shown here is derived from an EMBL/GenBank/DDBJ whole genome shotgun (WGS) entry which is preliminary data.</text>
</comment>
<dbReference type="EMBL" id="CAJJDM010000055">
    <property type="protein sequence ID" value="CAD8076003.1"/>
    <property type="molecule type" value="Genomic_DNA"/>
</dbReference>
<evidence type="ECO:0000256" key="1">
    <source>
        <dbReference type="SAM" id="Coils"/>
    </source>
</evidence>
<keyword evidence="1" id="KW-0175">Coiled coil</keyword>
<organism evidence="3 4">
    <name type="scientific">Paramecium primaurelia</name>
    <dbReference type="NCBI Taxonomy" id="5886"/>
    <lineage>
        <taxon>Eukaryota</taxon>
        <taxon>Sar</taxon>
        <taxon>Alveolata</taxon>
        <taxon>Ciliophora</taxon>
        <taxon>Intramacronucleata</taxon>
        <taxon>Oligohymenophorea</taxon>
        <taxon>Peniculida</taxon>
        <taxon>Parameciidae</taxon>
        <taxon>Paramecium</taxon>
    </lineage>
</organism>
<evidence type="ECO:0000313" key="4">
    <source>
        <dbReference type="Proteomes" id="UP000688137"/>
    </source>
</evidence>
<evidence type="ECO:0000313" key="3">
    <source>
        <dbReference type="EMBL" id="CAD8076003.1"/>
    </source>
</evidence>
<name>A0A8S1ME54_PARPR</name>
<gene>
    <name evidence="3" type="ORF">PPRIM_AZ9-3.1.T0550185</name>
</gene>
<feature type="coiled-coil region" evidence="1">
    <location>
        <begin position="182"/>
        <end position="216"/>
    </location>
</feature>
<keyword evidence="2" id="KW-1133">Transmembrane helix</keyword>
<keyword evidence="2" id="KW-0812">Transmembrane</keyword>
<keyword evidence="2" id="KW-0472">Membrane</keyword>
<reference evidence="3" key="1">
    <citation type="submission" date="2021-01" db="EMBL/GenBank/DDBJ databases">
        <authorList>
            <consortium name="Genoscope - CEA"/>
            <person name="William W."/>
        </authorList>
    </citation>
    <scope>NUCLEOTIDE SEQUENCE</scope>
</reference>
<evidence type="ECO:0000256" key="2">
    <source>
        <dbReference type="SAM" id="Phobius"/>
    </source>
</evidence>
<feature type="coiled-coil region" evidence="1">
    <location>
        <begin position="53"/>
        <end position="126"/>
    </location>
</feature>
<feature type="transmembrane region" description="Helical" evidence="2">
    <location>
        <begin position="255"/>
        <end position="279"/>
    </location>
</feature>
<proteinExistence type="predicted"/>
<accession>A0A8S1ME54</accession>
<sequence>MNSLEEAIVNLDKILAHILIEQDLRLKGIQIGHGWKQLTVIKEAITKLSFLERRQYKKKLVEMENRLFTYEDNYISEVELKLALEDVQKVNELINNYKTQVIIEKRKDIEEKLNIIKVELQRIYEKNKNKNDKKWIEMNSQISDIMRLIQNVLNSKDNTQFTDQREQMNQVLKTIYVQKRIKDEEEEELLKIAVEMENLKNLQRELDLQLQKDNENFSEIENKQGTLQHNQEQNAQQYNQAFQYVQMRRRTKVKLFFQGLFTAVGCLGGKIGAAFGLAFGTITGKKVSETVTKSSIN</sequence>
<dbReference type="OMA" id="DKKWIEM"/>
<dbReference type="Proteomes" id="UP000688137">
    <property type="component" value="Unassembled WGS sequence"/>
</dbReference>